<feature type="compositionally biased region" description="Low complexity" evidence="2">
    <location>
        <begin position="224"/>
        <end position="240"/>
    </location>
</feature>
<feature type="region of interest" description="Disordered" evidence="2">
    <location>
        <begin position="222"/>
        <end position="256"/>
    </location>
</feature>
<gene>
    <name evidence="3" type="ORF">QYS62_010447</name>
</gene>
<keyword evidence="1" id="KW-0175">Coiled coil</keyword>
<evidence type="ECO:0000256" key="2">
    <source>
        <dbReference type="SAM" id="MobiDB-lite"/>
    </source>
</evidence>
<feature type="coiled-coil region" evidence="1">
    <location>
        <begin position="37"/>
        <end position="71"/>
    </location>
</feature>
<organism evidence="3 4">
    <name type="scientific">Fusarium acuminatum</name>
    <dbReference type="NCBI Taxonomy" id="5515"/>
    <lineage>
        <taxon>Eukaryota</taxon>
        <taxon>Fungi</taxon>
        <taxon>Dikarya</taxon>
        <taxon>Ascomycota</taxon>
        <taxon>Pezizomycotina</taxon>
        <taxon>Sordariomycetes</taxon>
        <taxon>Hypocreomycetidae</taxon>
        <taxon>Hypocreales</taxon>
        <taxon>Nectriaceae</taxon>
        <taxon>Fusarium</taxon>
        <taxon>Fusarium tricinctum species complex</taxon>
    </lineage>
</organism>
<name>A0ABZ2X913_9HYPO</name>
<feature type="compositionally biased region" description="Polar residues" evidence="2">
    <location>
        <begin position="246"/>
        <end position="256"/>
    </location>
</feature>
<keyword evidence="4" id="KW-1185">Reference proteome</keyword>
<sequence length="256" mass="29185">MCIQAFESFKETKIYLDSFPDPGSVVQHQGPVTEALVSAIVAKHDELERKCAEQQAELEDLRAQNQDYFNEKKVSDDVRVQLEAKIYEKDYEILKLNVLLDNWKTDCKVFKDELTKVRTEYERLSGKHVTAKEKCRNGDAKLALRELQIKNMITIMRRKLATNRVILVALRAAHKVLPTLKEKRRYARILELAKQAPHKDGVLRELVGVLQEAGFKLSWVEPGAATQTPEQTPEEPTNAAAEKDTNMQTSPQEVAN</sequence>
<proteinExistence type="predicted"/>
<accession>A0ABZ2X913</accession>
<reference evidence="3 4" key="1">
    <citation type="submission" date="2024-04" db="EMBL/GenBank/DDBJ databases">
        <title>Complete genome sequence of Fusarium acuminatum.</title>
        <authorList>
            <person name="Lan B."/>
        </authorList>
    </citation>
    <scope>NUCLEOTIDE SEQUENCE [LARGE SCALE GENOMIC DNA]</scope>
    <source>
        <strain evidence="3">1A</strain>
    </source>
</reference>
<evidence type="ECO:0000256" key="1">
    <source>
        <dbReference type="SAM" id="Coils"/>
    </source>
</evidence>
<protein>
    <submittedName>
        <fullName evidence="3">Uncharacterized protein</fullName>
    </submittedName>
</protein>
<dbReference type="Proteomes" id="UP001489902">
    <property type="component" value="Chromosome 6"/>
</dbReference>
<evidence type="ECO:0000313" key="3">
    <source>
        <dbReference type="EMBL" id="WZH49250.1"/>
    </source>
</evidence>
<dbReference type="EMBL" id="CP151265">
    <property type="protein sequence ID" value="WZH49250.1"/>
    <property type="molecule type" value="Genomic_DNA"/>
</dbReference>
<evidence type="ECO:0000313" key="4">
    <source>
        <dbReference type="Proteomes" id="UP001489902"/>
    </source>
</evidence>